<dbReference type="EMBL" id="JASCZI010074351">
    <property type="protein sequence ID" value="MED6142645.1"/>
    <property type="molecule type" value="Genomic_DNA"/>
</dbReference>
<evidence type="ECO:0000313" key="3">
    <source>
        <dbReference type="Proteomes" id="UP001341840"/>
    </source>
</evidence>
<name>A0ABU6T272_9FABA</name>
<feature type="non-terminal residue" evidence="2">
    <location>
        <position position="1"/>
    </location>
</feature>
<accession>A0ABU6T272</accession>
<gene>
    <name evidence="2" type="ORF">PIB30_115824</name>
</gene>
<keyword evidence="3" id="KW-1185">Reference proteome</keyword>
<evidence type="ECO:0000256" key="1">
    <source>
        <dbReference type="SAM" id="MobiDB-lite"/>
    </source>
</evidence>
<comment type="caution">
    <text evidence="2">The sequence shown here is derived from an EMBL/GenBank/DDBJ whole genome shotgun (WGS) entry which is preliminary data.</text>
</comment>
<protein>
    <submittedName>
        <fullName evidence="2">Uncharacterized protein</fullName>
    </submittedName>
</protein>
<feature type="region of interest" description="Disordered" evidence="1">
    <location>
        <begin position="17"/>
        <end position="62"/>
    </location>
</feature>
<dbReference type="Proteomes" id="UP001341840">
    <property type="component" value="Unassembled WGS sequence"/>
</dbReference>
<proteinExistence type="predicted"/>
<sequence>HQPPRGPGRSNQFEERLRGKVLHHPSHHHPPSTGPSLETLAAASSGTKSRFKFMETPGLKLQ</sequence>
<reference evidence="2 3" key="1">
    <citation type="journal article" date="2023" name="Plants (Basel)">
        <title>Bridging the Gap: Combining Genomics and Transcriptomics Approaches to Understand Stylosanthes scabra, an Orphan Legume from the Brazilian Caatinga.</title>
        <authorList>
            <person name="Ferreira-Neto J.R.C."/>
            <person name="da Silva M.D."/>
            <person name="Binneck E."/>
            <person name="de Melo N.F."/>
            <person name="da Silva R.H."/>
            <person name="de Melo A.L.T.M."/>
            <person name="Pandolfi V."/>
            <person name="Bustamante F.O."/>
            <person name="Brasileiro-Vidal A.C."/>
            <person name="Benko-Iseppon A.M."/>
        </authorList>
    </citation>
    <scope>NUCLEOTIDE SEQUENCE [LARGE SCALE GENOMIC DNA]</scope>
    <source>
        <tissue evidence="2">Leaves</tissue>
    </source>
</reference>
<evidence type="ECO:0000313" key="2">
    <source>
        <dbReference type="EMBL" id="MED6142645.1"/>
    </source>
</evidence>
<organism evidence="2 3">
    <name type="scientific">Stylosanthes scabra</name>
    <dbReference type="NCBI Taxonomy" id="79078"/>
    <lineage>
        <taxon>Eukaryota</taxon>
        <taxon>Viridiplantae</taxon>
        <taxon>Streptophyta</taxon>
        <taxon>Embryophyta</taxon>
        <taxon>Tracheophyta</taxon>
        <taxon>Spermatophyta</taxon>
        <taxon>Magnoliopsida</taxon>
        <taxon>eudicotyledons</taxon>
        <taxon>Gunneridae</taxon>
        <taxon>Pentapetalae</taxon>
        <taxon>rosids</taxon>
        <taxon>fabids</taxon>
        <taxon>Fabales</taxon>
        <taxon>Fabaceae</taxon>
        <taxon>Papilionoideae</taxon>
        <taxon>50 kb inversion clade</taxon>
        <taxon>dalbergioids sensu lato</taxon>
        <taxon>Dalbergieae</taxon>
        <taxon>Pterocarpus clade</taxon>
        <taxon>Stylosanthes</taxon>
    </lineage>
</organism>
<feature type="compositionally biased region" description="Basic residues" evidence="1">
    <location>
        <begin position="19"/>
        <end position="30"/>
    </location>
</feature>